<dbReference type="Proteomes" id="UP000034543">
    <property type="component" value="Unassembled WGS sequence"/>
</dbReference>
<feature type="domain" description="Helix-hairpin-helix DNA-binding motif class 1" evidence="7">
    <location>
        <begin position="106"/>
        <end position="125"/>
    </location>
</feature>
<keyword evidence="2 6" id="KW-0227">DNA damage</keyword>
<evidence type="ECO:0000256" key="3">
    <source>
        <dbReference type="ARBA" id="ARBA00023125"/>
    </source>
</evidence>
<dbReference type="SUPFAM" id="SSF50249">
    <property type="entry name" value="Nucleic acid-binding proteins"/>
    <property type="match status" value="1"/>
</dbReference>
<dbReference type="InterPro" id="IPR000085">
    <property type="entry name" value="RuvA"/>
</dbReference>
<evidence type="ECO:0000256" key="2">
    <source>
        <dbReference type="ARBA" id="ARBA00022763"/>
    </source>
</evidence>
<keyword evidence="8" id="KW-0378">Hydrolase</keyword>
<keyword evidence="8" id="KW-0347">Helicase</keyword>
<dbReference type="GO" id="GO:0048476">
    <property type="term" value="C:Holliday junction resolvase complex"/>
    <property type="evidence" value="ECO:0007669"/>
    <property type="project" value="UniProtKB-UniRule"/>
</dbReference>
<accession>A0A0G1FEY1</accession>
<comment type="caution">
    <text evidence="8">The sequence shown here is derived from an EMBL/GenBank/DDBJ whole genome shotgun (WGS) entry which is preliminary data.</text>
</comment>
<feature type="domain" description="Helix-hairpin-helix DNA-binding motif class 1" evidence="7">
    <location>
        <begin position="72"/>
        <end position="91"/>
    </location>
</feature>
<keyword evidence="4 6" id="KW-0233">DNA recombination</keyword>
<protein>
    <recommendedName>
        <fullName evidence="6">Holliday junction branch migration complex subunit RuvA</fullName>
    </recommendedName>
</protein>
<dbReference type="InterPro" id="IPR011114">
    <property type="entry name" value="RuvA_C"/>
</dbReference>
<dbReference type="AlphaFoldDB" id="A0A0G1FEY1"/>
<dbReference type="Pfam" id="PF14520">
    <property type="entry name" value="HHH_5"/>
    <property type="match status" value="1"/>
</dbReference>
<dbReference type="PATRIC" id="fig|1618436.3.peg.386"/>
<comment type="function">
    <text evidence="6">The RuvA-RuvB-RuvC complex processes Holliday junction (HJ) DNA during genetic recombination and DNA repair, while the RuvA-RuvB complex plays an important role in the rescue of blocked DNA replication forks via replication fork reversal (RFR). RuvA specifically binds to HJ cruciform DNA, conferring on it an open structure. The RuvB hexamer acts as an ATP-dependent pump, pulling dsDNA into and through the RuvAB complex. HJ branch migration allows RuvC to scan DNA until it finds its consensus sequence, where it cleaves and resolves the cruciform DNA.</text>
</comment>
<dbReference type="HAMAP" id="MF_00031">
    <property type="entry name" value="DNA_HJ_migration_RuvA"/>
    <property type="match status" value="1"/>
</dbReference>
<dbReference type="GO" id="GO:0000400">
    <property type="term" value="F:four-way junction DNA binding"/>
    <property type="evidence" value="ECO:0007669"/>
    <property type="project" value="UniProtKB-UniRule"/>
</dbReference>
<comment type="subcellular location">
    <subcellularLocation>
        <location evidence="6">Cytoplasm</location>
    </subcellularLocation>
</comment>
<evidence type="ECO:0000259" key="7">
    <source>
        <dbReference type="SMART" id="SM00278"/>
    </source>
</evidence>
<evidence type="ECO:0000313" key="9">
    <source>
        <dbReference type="Proteomes" id="UP000034543"/>
    </source>
</evidence>
<dbReference type="InterPro" id="IPR012340">
    <property type="entry name" value="NA-bd_OB-fold"/>
</dbReference>
<evidence type="ECO:0000256" key="1">
    <source>
        <dbReference type="ARBA" id="ARBA00022490"/>
    </source>
</evidence>
<dbReference type="NCBIfam" id="TIGR00084">
    <property type="entry name" value="ruvA"/>
    <property type="match status" value="1"/>
</dbReference>
<dbReference type="GO" id="GO:0009379">
    <property type="term" value="C:Holliday junction helicase complex"/>
    <property type="evidence" value="ECO:0007669"/>
    <property type="project" value="InterPro"/>
</dbReference>
<dbReference type="GO" id="GO:0005737">
    <property type="term" value="C:cytoplasm"/>
    <property type="evidence" value="ECO:0007669"/>
    <property type="project" value="UniProtKB-SubCell"/>
</dbReference>
<dbReference type="GO" id="GO:0006281">
    <property type="term" value="P:DNA repair"/>
    <property type="evidence" value="ECO:0007669"/>
    <property type="project" value="UniProtKB-UniRule"/>
</dbReference>
<name>A0A0G1FEY1_9BACT</name>
<dbReference type="CDD" id="cd14332">
    <property type="entry name" value="UBA_RuvA_C"/>
    <property type="match status" value="1"/>
</dbReference>
<evidence type="ECO:0000256" key="4">
    <source>
        <dbReference type="ARBA" id="ARBA00023172"/>
    </source>
</evidence>
<dbReference type="STRING" id="1618436.UV59_C0007G0006"/>
<keyword evidence="3 6" id="KW-0238">DNA-binding</keyword>
<comment type="similarity">
    <text evidence="6">Belongs to the RuvA family.</text>
</comment>
<reference evidence="8 9" key="1">
    <citation type="journal article" date="2015" name="Nature">
        <title>rRNA introns, odd ribosomes, and small enigmatic genomes across a large radiation of phyla.</title>
        <authorList>
            <person name="Brown C.T."/>
            <person name="Hug L.A."/>
            <person name="Thomas B.C."/>
            <person name="Sharon I."/>
            <person name="Castelle C.J."/>
            <person name="Singh A."/>
            <person name="Wilkins M.J."/>
            <person name="Williams K.H."/>
            <person name="Banfield J.F."/>
        </authorList>
    </citation>
    <scope>NUCLEOTIDE SEQUENCE [LARGE SCALE GENOMIC DNA]</scope>
</reference>
<evidence type="ECO:0000313" key="8">
    <source>
        <dbReference type="EMBL" id="KKS85423.1"/>
    </source>
</evidence>
<sequence>MIAALSGVVLQKRHDSFLIMTDTVGYLVHVGPQLLTQIPLKEKIFIYTYTYVREDMLQLFGFRELPELQLFEMLLSVSGIGPKTALAIADRGVAEVKQAIVSGSSDFFTTVPRVGRKNAQKIIIELRSKMGAVSDDSILETDSENADLVTALMNLGFEKAEITQVIEQTPAHLVQIEDKLKFVLKQLRHTSS</sequence>
<evidence type="ECO:0000256" key="6">
    <source>
        <dbReference type="HAMAP-Rule" id="MF_00031"/>
    </source>
</evidence>
<dbReference type="SUPFAM" id="SSF47781">
    <property type="entry name" value="RuvA domain 2-like"/>
    <property type="match status" value="1"/>
</dbReference>
<comment type="domain">
    <text evidence="6">Has three domains with a flexible linker between the domains II and III and assumes an 'L' shape. Domain III is highly mobile and contacts RuvB.</text>
</comment>
<keyword evidence="5 6" id="KW-0234">DNA repair</keyword>
<dbReference type="InterPro" id="IPR010994">
    <property type="entry name" value="RuvA_2-like"/>
</dbReference>
<evidence type="ECO:0000256" key="5">
    <source>
        <dbReference type="ARBA" id="ARBA00023204"/>
    </source>
</evidence>
<dbReference type="InterPro" id="IPR003583">
    <property type="entry name" value="Hlx-hairpin-Hlx_DNA-bd_motif"/>
</dbReference>
<dbReference type="SMART" id="SM00278">
    <property type="entry name" value="HhH1"/>
    <property type="match status" value="2"/>
</dbReference>
<keyword evidence="8" id="KW-0547">Nucleotide-binding</keyword>
<feature type="region of interest" description="Domain III" evidence="6">
    <location>
        <begin position="147"/>
        <end position="192"/>
    </location>
</feature>
<keyword evidence="1 6" id="KW-0963">Cytoplasm</keyword>
<comment type="subunit">
    <text evidence="6">Homotetramer. Forms an RuvA(8)-RuvB(12)-Holliday junction (HJ) complex. HJ DNA is sandwiched between 2 RuvA tetramers; dsDNA enters through RuvA and exits via RuvB. An RuvB hexamer assembles on each DNA strand where it exits the tetramer. Each RuvB hexamer is contacted by two RuvA subunits (via domain III) on 2 adjacent RuvB subunits; this complex drives branch migration. In the full resolvosome a probable DNA-RuvA(4)-RuvB(12)-RuvC(2) complex forms which resolves the HJ.</text>
</comment>
<dbReference type="Pfam" id="PF01330">
    <property type="entry name" value="RuvA_N"/>
    <property type="match status" value="1"/>
</dbReference>
<proteinExistence type="inferred from homology"/>
<dbReference type="Gene3D" id="2.40.50.140">
    <property type="entry name" value="Nucleic acid-binding proteins"/>
    <property type="match status" value="1"/>
</dbReference>
<gene>
    <name evidence="6" type="primary">ruvA</name>
    <name evidence="8" type="ORF">UV59_C0007G0006</name>
</gene>
<dbReference type="Gene3D" id="1.10.150.20">
    <property type="entry name" value="5' to 3' exonuclease, C-terminal subdomain"/>
    <property type="match status" value="1"/>
</dbReference>
<dbReference type="InterPro" id="IPR013849">
    <property type="entry name" value="DNA_helicase_Holl-junc_RuvA_I"/>
</dbReference>
<keyword evidence="8" id="KW-0067">ATP-binding</keyword>
<dbReference type="GO" id="GO:0009378">
    <property type="term" value="F:four-way junction helicase activity"/>
    <property type="evidence" value="ECO:0007669"/>
    <property type="project" value="InterPro"/>
</dbReference>
<comment type="caution">
    <text evidence="6">Lacks conserved residue(s) required for the propagation of feature annotation.</text>
</comment>
<dbReference type="GO" id="GO:0006310">
    <property type="term" value="P:DNA recombination"/>
    <property type="evidence" value="ECO:0007669"/>
    <property type="project" value="UniProtKB-UniRule"/>
</dbReference>
<dbReference type="EMBL" id="LCFB01000007">
    <property type="protein sequence ID" value="KKS85423.1"/>
    <property type="molecule type" value="Genomic_DNA"/>
</dbReference>
<organism evidence="8 9">
    <name type="scientific">Candidatus Gottesmanbacteria bacterium GW2011_GWA1_43_11</name>
    <dbReference type="NCBI Taxonomy" id="1618436"/>
    <lineage>
        <taxon>Bacteria</taxon>
        <taxon>Candidatus Gottesmaniibacteriota</taxon>
    </lineage>
</organism>
<dbReference type="GO" id="GO:0005524">
    <property type="term" value="F:ATP binding"/>
    <property type="evidence" value="ECO:0007669"/>
    <property type="project" value="InterPro"/>
</dbReference>